<accession>A0A7J9MQB4</accession>
<feature type="region of interest" description="Disordered" evidence="1">
    <location>
        <begin position="1"/>
        <end position="22"/>
    </location>
</feature>
<organism evidence="2 3">
    <name type="scientific">Gossypium schwendimanii</name>
    <name type="common">Cotton</name>
    <dbReference type="NCBI Taxonomy" id="34291"/>
    <lineage>
        <taxon>Eukaryota</taxon>
        <taxon>Viridiplantae</taxon>
        <taxon>Streptophyta</taxon>
        <taxon>Embryophyta</taxon>
        <taxon>Tracheophyta</taxon>
        <taxon>Spermatophyta</taxon>
        <taxon>Magnoliopsida</taxon>
        <taxon>eudicotyledons</taxon>
        <taxon>Gunneridae</taxon>
        <taxon>Pentapetalae</taxon>
        <taxon>rosids</taxon>
        <taxon>malvids</taxon>
        <taxon>Malvales</taxon>
        <taxon>Malvaceae</taxon>
        <taxon>Malvoideae</taxon>
        <taxon>Gossypium</taxon>
    </lineage>
</organism>
<dbReference type="EMBL" id="JABFAF010000012">
    <property type="protein sequence ID" value="MBA0873158.1"/>
    <property type="molecule type" value="Genomic_DNA"/>
</dbReference>
<evidence type="ECO:0000256" key="1">
    <source>
        <dbReference type="SAM" id="MobiDB-lite"/>
    </source>
</evidence>
<keyword evidence="3" id="KW-1185">Reference proteome</keyword>
<feature type="compositionally biased region" description="Basic and acidic residues" evidence="1">
    <location>
        <begin position="13"/>
        <end position="22"/>
    </location>
</feature>
<reference evidence="2 3" key="1">
    <citation type="journal article" date="2019" name="Genome Biol. Evol.">
        <title>Insights into the evolution of the New World diploid cottons (Gossypium, subgenus Houzingenia) based on genome sequencing.</title>
        <authorList>
            <person name="Grover C.E."/>
            <person name="Arick M.A. 2nd"/>
            <person name="Thrash A."/>
            <person name="Conover J.L."/>
            <person name="Sanders W.S."/>
            <person name="Peterson D.G."/>
            <person name="Frelichowski J.E."/>
            <person name="Scheffler J.A."/>
            <person name="Scheffler B.E."/>
            <person name="Wendel J.F."/>
        </authorList>
    </citation>
    <scope>NUCLEOTIDE SEQUENCE [LARGE SCALE GENOMIC DNA]</scope>
    <source>
        <strain evidence="2">1</strain>
        <tissue evidence="2">Leaf</tissue>
    </source>
</reference>
<evidence type="ECO:0000313" key="2">
    <source>
        <dbReference type="EMBL" id="MBA0873158.1"/>
    </source>
</evidence>
<protein>
    <submittedName>
        <fullName evidence="2">Uncharacterized protein</fullName>
    </submittedName>
</protein>
<dbReference type="Proteomes" id="UP000593576">
    <property type="component" value="Unassembled WGS sequence"/>
</dbReference>
<evidence type="ECO:0000313" key="3">
    <source>
        <dbReference type="Proteomes" id="UP000593576"/>
    </source>
</evidence>
<proteinExistence type="predicted"/>
<sequence>MILESATQDEIESPLKTDLVKK</sequence>
<dbReference type="AlphaFoldDB" id="A0A7J9MQB4"/>
<gene>
    <name evidence="2" type="ORF">Goshw_028125</name>
</gene>
<comment type="caution">
    <text evidence="2">The sequence shown here is derived from an EMBL/GenBank/DDBJ whole genome shotgun (WGS) entry which is preliminary data.</text>
</comment>
<name>A0A7J9MQB4_GOSSC</name>